<feature type="non-terminal residue" evidence="1">
    <location>
        <position position="128"/>
    </location>
</feature>
<dbReference type="AlphaFoldDB" id="A0A4P9W657"/>
<dbReference type="Proteomes" id="UP000269721">
    <property type="component" value="Unassembled WGS sequence"/>
</dbReference>
<protein>
    <submittedName>
        <fullName evidence="1">Uncharacterized protein</fullName>
    </submittedName>
</protein>
<dbReference type="EMBL" id="KZ997063">
    <property type="protein sequence ID" value="RKO87931.1"/>
    <property type="molecule type" value="Genomic_DNA"/>
</dbReference>
<name>A0A4P9W657_9FUNG</name>
<organism evidence="1 2">
    <name type="scientific">Blyttiomyces helicus</name>
    <dbReference type="NCBI Taxonomy" id="388810"/>
    <lineage>
        <taxon>Eukaryota</taxon>
        <taxon>Fungi</taxon>
        <taxon>Fungi incertae sedis</taxon>
        <taxon>Chytridiomycota</taxon>
        <taxon>Chytridiomycota incertae sedis</taxon>
        <taxon>Chytridiomycetes</taxon>
        <taxon>Chytridiomycetes incertae sedis</taxon>
        <taxon>Blyttiomyces</taxon>
    </lineage>
</organism>
<reference evidence="2" key="1">
    <citation type="journal article" date="2018" name="Nat. Microbiol.">
        <title>Leveraging single-cell genomics to expand the fungal tree of life.</title>
        <authorList>
            <person name="Ahrendt S.R."/>
            <person name="Quandt C.A."/>
            <person name="Ciobanu D."/>
            <person name="Clum A."/>
            <person name="Salamov A."/>
            <person name="Andreopoulos B."/>
            <person name="Cheng J.F."/>
            <person name="Woyke T."/>
            <person name="Pelin A."/>
            <person name="Henrissat B."/>
            <person name="Reynolds N.K."/>
            <person name="Benny G.L."/>
            <person name="Smith M.E."/>
            <person name="James T.Y."/>
            <person name="Grigoriev I.V."/>
        </authorList>
    </citation>
    <scope>NUCLEOTIDE SEQUENCE [LARGE SCALE GENOMIC DNA]</scope>
</reference>
<evidence type="ECO:0000313" key="2">
    <source>
        <dbReference type="Proteomes" id="UP000269721"/>
    </source>
</evidence>
<accession>A0A4P9W657</accession>
<gene>
    <name evidence="1" type="ORF">BDK51DRAFT_28654</name>
</gene>
<sequence>MHKRIRAPPDPSDTETDHTLLFDRYSRFHKVIYIRETMVGEGCIPPACTVADVEMLLTMSTNEPESRKSDGIISIRMAKKLQNFLDAVDFAFPSHFDTDFPNPAEFTPDFLKTVHQYVGSNGLIADAG</sequence>
<keyword evidence="2" id="KW-1185">Reference proteome</keyword>
<evidence type="ECO:0000313" key="1">
    <source>
        <dbReference type="EMBL" id="RKO87931.1"/>
    </source>
</evidence>
<dbReference type="OrthoDB" id="2124009at2759"/>
<proteinExistence type="predicted"/>